<keyword evidence="3" id="KW-1185">Reference proteome</keyword>
<sequence>MVVETDEVDEAQALTINCPVLITERLVMRPPHADDVADLVKLANDRQLAAMLATMPHPYGEQHALAFINNWSQPRAGAGYALTLADTGALIGCASLIQGRQGLTLGYWIGRPHQGQGFATEAAHALVDLAFRATEIDRLYASCRVVNTASRRVIQKCGFHYAGPGLAQSRVAGQVPVEHYQLDRKIWISLRSWPRNG</sequence>
<reference evidence="2" key="2">
    <citation type="submission" date="2020-09" db="EMBL/GenBank/DDBJ databases">
        <authorList>
            <person name="Sun Q."/>
            <person name="Kim S."/>
        </authorList>
    </citation>
    <scope>NUCLEOTIDE SEQUENCE</scope>
    <source>
        <strain evidence="2">KCTC 42249</strain>
    </source>
</reference>
<organism evidence="2 3">
    <name type="scientific">Tianweitania populi</name>
    <dbReference type="NCBI Taxonomy" id="1607949"/>
    <lineage>
        <taxon>Bacteria</taxon>
        <taxon>Pseudomonadati</taxon>
        <taxon>Pseudomonadota</taxon>
        <taxon>Alphaproteobacteria</taxon>
        <taxon>Hyphomicrobiales</taxon>
        <taxon>Phyllobacteriaceae</taxon>
        <taxon>Tianweitania</taxon>
    </lineage>
</organism>
<dbReference type="GO" id="GO:0016747">
    <property type="term" value="F:acyltransferase activity, transferring groups other than amino-acyl groups"/>
    <property type="evidence" value="ECO:0007669"/>
    <property type="project" value="InterPro"/>
</dbReference>
<accession>A0A8J3DRH4</accession>
<dbReference type="InterPro" id="IPR000182">
    <property type="entry name" value="GNAT_dom"/>
</dbReference>
<dbReference type="PANTHER" id="PTHR43792">
    <property type="entry name" value="GNAT FAMILY, PUTATIVE (AFU_ORTHOLOGUE AFUA_3G00765)-RELATED-RELATED"/>
    <property type="match status" value="1"/>
</dbReference>
<dbReference type="InterPro" id="IPR016181">
    <property type="entry name" value="Acyl_CoA_acyltransferase"/>
</dbReference>
<dbReference type="Pfam" id="PF13302">
    <property type="entry name" value="Acetyltransf_3"/>
    <property type="match status" value="1"/>
</dbReference>
<dbReference type="InterPro" id="IPR051531">
    <property type="entry name" value="N-acetyltransferase"/>
</dbReference>
<name>A0A8J3DRH4_9HYPH</name>
<evidence type="ECO:0000313" key="3">
    <source>
        <dbReference type="Proteomes" id="UP000630142"/>
    </source>
</evidence>
<dbReference type="RefSeq" id="WP_189504792.1">
    <property type="nucleotide sequence ID" value="NZ_BMZQ01000002.1"/>
</dbReference>
<comment type="caution">
    <text evidence="2">The sequence shown here is derived from an EMBL/GenBank/DDBJ whole genome shotgun (WGS) entry which is preliminary data.</text>
</comment>
<evidence type="ECO:0000259" key="1">
    <source>
        <dbReference type="PROSITE" id="PS51186"/>
    </source>
</evidence>
<evidence type="ECO:0000313" key="2">
    <source>
        <dbReference type="EMBL" id="GHD17986.1"/>
    </source>
</evidence>
<dbReference type="EMBL" id="BMZQ01000002">
    <property type="protein sequence ID" value="GHD17986.1"/>
    <property type="molecule type" value="Genomic_DNA"/>
</dbReference>
<dbReference type="Proteomes" id="UP000630142">
    <property type="component" value="Unassembled WGS sequence"/>
</dbReference>
<protein>
    <submittedName>
        <fullName evidence="2">N-acetyltransferase GCN5</fullName>
    </submittedName>
</protein>
<dbReference type="PROSITE" id="PS51186">
    <property type="entry name" value="GNAT"/>
    <property type="match status" value="1"/>
</dbReference>
<reference evidence="2" key="1">
    <citation type="journal article" date="2014" name="Int. J. Syst. Evol. Microbiol.">
        <title>Complete genome sequence of Corynebacterium casei LMG S-19264T (=DSM 44701T), isolated from a smear-ripened cheese.</title>
        <authorList>
            <consortium name="US DOE Joint Genome Institute (JGI-PGF)"/>
            <person name="Walter F."/>
            <person name="Albersmeier A."/>
            <person name="Kalinowski J."/>
            <person name="Ruckert C."/>
        </authorList>
    </citation>
    <scope>NUCLEOTIDE SEQUENCE</scope>
    <source>
        <strain evidence="2">KCTC 42249</strain>
    </source>
</reference>
<proteinExistence type="predicted"/>
<gene>
    <name evidence="2" type="ORF">GCM10016234_27800</name>
</gene>
<dbReference type="SUPFAM" id="SSF55729">
    <property type="entry name" value="Acyl-CoA N-acyltransferases (Nat)"/>
    <property type="match status" value="1"/>
</dbReference>
<dbReference type="Gene3D" id="3.40.630.30">
    <property type="match status" value="1"/>
</dbReference>
<dbReference type="AlphaFoldDB" id="A0A8J3DRH4"/>
<feature type="domain" description="N-acetyltransferase" evidence="1">
    <location>
        <begin position="26"/>
        <end position="187"/>
    </location>
</feature>